<dbReference type="PANTHER" id="PTHR10963">
    <property type="entry name" value="GLYCOSYL HYDROLASE-RELATED"/>
    <property type="match status" value="1"/>
</dbReference>
<evidence type="ECO:0000313" key="5">
    <source>
        <dbReference type="Proteomes" id="UP000268313"/>
    </source>
</evidence>
<dbReference type="OrthoDB" id="9809583at2"/>
<dbReference type="PANTHER" id="PTHR10963:SF55">
    <property type="entry name" value="GLYCOSIDE HYDROLASE FAMILY 16 PROTEIN"/>
    <property type="match status" value="1"/>
</dbReference>
<dbReference type="SUPFAM" id="SSF50405">
    <property type="entry name" value="Actin-crosslinking proteins"/>
    <property type="match status" value="1"/>
</dbReference>
<dbReference type="Gene3D" id="2.80.10.50">
    <property type="match status" value="1"/>
</dbReference>
<dbReference type="CDD" id="cd08023">
    <property type="entry name" value="GH16_laminarinase_like"/>
    <property type="match status" value="1"/>
</dbReference>
<dbReference type="Gene3D" id="2.60.120.200">
    <property type="match status" value="1"/>
</dbReference>
<keyword evidence="2" id="KW-0732">Signal</keyword>
<organism evidence="4 5">
    <name type="scientific">Corallococcus carmarthensis</name>
    <dbReference type="NCBI Taxonomy" id="2316728"/>
    <lineage>
        <taxon>Bacteria</taxon>
        <taxon>Pseudomonadati</taxon>
        <taxon>Myxococcota</taxon>
        <taxon>Myxococcia</taxon>
        <taxon>Myxococcales</taxon>
        <taxon>Cystobacterineae</taxon>
        <taxon>Myxococcaceae</taxon>
        <taxon>Corallococcus</taxon>
    </lineage>
</organism>
<keyword evidence="5" id="KW-1185">Reference proteome</keyword>
<feature type="signal peptide" evidence="2">
    <location>
        <begin position="1"/>
        <end position="31"/>
    </location>
</feature>
<dbReference type="InterPro" id="IPR013320">
    <property type="entry name" value="ConA-like_dom_sf"/>
</dbReference>
<name>A0A3A8KL31_9BACT</name>
<comment type="caution">
    <text evidence="4">The sequence shown here is derived from an EMBL/GenBank/DDBJ whole genome shotgun (WGS) entry which is preliminary data.</text>
</comment>
<dbReference type="GO" id="GO:0005975">
    <property type="term" value="P:carbohydrate metabolic process"/>
    <property type="evidence" value="ECO:0007669"/>
    <property type="project" value="InterPro"/>
</dbReference>
<dbReference type="InterPro" id="IPR050546">
    <property type="entry name" value="Glycosyl_Hydrlase_16"/>
</dbReference>
<gene>
    <name evidence="4" type="ORF">D7X32_09350</name>
</gene>
<evidence type="ECO:0000256" key="1">
    <source>
        <dbReference type="ARBA" id="ARBA00006865"/>
    </source>
</evidence>
<protein>
    <submittedName>
        <fullName evidence="4">Glycosyl hydrolase family protein</fullName>
    </submittedName>
</protein>
<dbReference type="Proteomes" id="UP000268313">
    <property type="component" value="Unassembled WGS sequence"/>
</dbReference>
<feature type="chain" id="PRO_5017345952" evidence="2">
    <location>
        <begin position="32"/>
        <end position="443"/>
    </location>
</feature>
<comment type="similarity">
    <text evidence="1">Belongs to the glycosyl hydrolase 16 family.</text>
</comment>
<dbReference type="GO" id="GO:0004553">
    <property type="term" value="F:hydrolase activity, hydrolyzing O-glycosyl compounds"/>
    <property type="evidence" value="ECO:0007669"/>
    <property type="project" value="InterPro"/>
</dbReference>
<reference evidence="5" key="1">
    <citation type="submission" date="2018-09" db="EMBL/GenBank/DDBJ databases">
        <authorList>
            <person name="Livingstone P.G."/>
            <person name="Whitworth D.E."/>
        </authorList>
    </citation>
    <scope>NUCLEOTIDE SEQUENCE [LARGE SCALE GENOMIC DNA]</scope>
    <source>
        <strain evidence="5">CA043D</strain>
    </source>
</reference>
<keyword evidence="4" id="KW-0378">Hydrolase</keyword>
<dbReference type="EMBL" id="RAWE01000023">
    <property type="protein sequence ID" value="RKH04951.1"/>
    <property type="molecule type" value="Genomic_DNA"/>
</dbReference>
<dbReference type="PROSITE" id="PS51257">
    <property type="entry name" value="PROKAR_LIPOPROTEIN"/>
    <property type="match status" value="1"/>
</dbReference>
<accession>A0A3A8KL31</accession>
<evidence type="ECO:0000313" key="4">
    <source>
        <dbReference type="EMBL" id="RKH04951.1"/>
    </source>
</evidence>
<proteinExistence type="inferred from homology"/>
<dbReference type="RefSeq" id="WP_120602167.1">
    <property type="nucleotide sequence ID" value="NZ_JABFJX010000120.1"/>
</dbReference>
<dbReference type="InterPro" id="IPR000757">
    <property type="entry name" value="Beta-glucanase-like"/>
</dbReference>
<feature type="domain" description="GH16" evidence="3">
    <location>
        <begin position="137"/>
        <end position="443"/>
    </location>
</feature>
<dbReference type="SUPFAM" id="SSF49899">
    <property type="entry name" value="Concanavalin A-like lectins/glucanases"/>
    <property type="match status" value="1"/>
</dbReference>
<evidence type="ECO:0000256" key="2">
    <source>
        <dbReference type="SAM" id="SignalP"/>
    </source>
</evidence>
<dbReference type="CDD" id="cd00257">
    <property type="entry name" value="beta-trefoil_FSCN-like"/>
    <property type="match status" value="1"/>
</dbReference>
<sequence length="443" mass="47519">MASGTGKTVDARGLWALAAVLGLTACGGAPASQADAALTTPVVAEREQSATAAPLGQTVWLKACATQKYVSADKNLGATAPLVANRDSTAGWEQFQVGDAGNDFISLRVVETGLYVSADPNASGQVTGFRTAVGDWERFTWVPFPDGTVGLKAKSTNQYVSADTNLGASAPLYANRATAGCWESFSFGIVGGGTDRWVQVWSDEFDGTSVNTANWAPNTSVHVNSEQQQYTTSGDNISVSNGTLKLTARLQWNNGYPFTSGRLESAGKKEFSHGRIEARIKMPVGAGLWPAFWLLGNDINSVGWPACGELDIMENVGYGDWTSGALHGPGYSGNTPINGRFYPSSSVSNWHVYRTEYSSADIKWYIDGALVKTTTRAEVLRYGAWAYDKPMYIILNLAVGGGYPFGVNGASTPYYGVPQSTVDLVRNAPQTMEVDWVRAYQWR</sequence>
<dbReference type="Pfam" id="PF00722">
    <property type="entry name" value="Glyco_hydro_16"/>
    <property type="match status" value="1"/>
</dbReference>
<dbReference type="PROSITE" id="PS51762">
    <property type="entry name" value="GH16_2"/>
    <property type="match status" value="1"/>
</dbReference>
<evidence type="ECO:0000259" key="3">
    <source>
        <dbReference type="PROSITE" id="PS51762"/>
    </source>
</evidence>
<dbReference type="InterPro" id="IPR008999">
    <property type="entry name" value="Actin-crosslinking"/>
</dbReference>
<dbReference type="AlphaFoldDB" id="A0A3A8KL31"/>